<keyword evidence="1" id="KW-1133">Transmembrane helix</keyword>
<dbReference type="Proteomes" id="UP000249396">
    <property type="component" value="Unassembled WGS sequence"/>
</dbReference>
<reference evidence="2 3" key="1">
    <citation type="journal article" date="2018" name="Aquat. Microb. Ecol.">
        <title>Gammaproteobacterial methanotrophs dominate.</title>
        <authorList>
            <person name="Rissanen A.J."/>
            <person name="Saarenheimo J."/>
            <person name="Tiirola M."/>
            <person name="Peura S."/>
            <person name="Aalto S.L."/>
            <person name="Karvinen A."/>
            <person name="Nykanen H."/>
        </authorList>
    </citation>
    <scope>NUCLEOTIDE SEQUENCE [LARGE SCALE GENOMIC DNA]</scope>
    <source>
        <strain evidence="2">AMbin10</strain>
    </source>
</reference>
<protein>
    <submittedName>
        <fullName evidence="2">Uncharacterized protein</fullName>
    </submittedName>
</protein>
<proteinExistence type="predicted"/>
<sequence>MAKTQVFIPLVSGPPQAREARLWEVACRYASLSEQAAAWMQDDKKLEPTVHLLGKLSRYNSGITALGAVRRLLGNHSEEAGNRPDDLEEALRDRRLVSAEGAAWVGMIQQDSSDLGLGLALLLHLVPNKAIVLAATGALGTAQDASADNDLPVEPVGDVPAKLKAMLEKKRGGGVLSHLSMVFTPTQYYAEDGELALVEQLAVVDELKASGVAVHPVASFAEAAQKLGIDPSADTQLRNAMLARETRRLWLRRAGLAAIGLGTAAVLAGLISMAVFLGKPIPLEWMPMERQIPKAEPFLICYEQGQPKTRQALAKTGAMPIAPVTGYLSWLARVGGRDESDTWQHKLLTALGYRGYPLAVVLIGKTGNFTGNSVFVPYASERNKSPARVSPGAVWRYGVELQGPAEDNLLVLMANRWQAFDAETLKKNLQAYFKPEAGGLDLPAVENYLKGQANVTLPFYLQTRDDAQGCTASH</sequence>
<accession>A0A2W4S637</accession>
<evidence type="ECO:0000313" key="2">
    <source>
        <dbReference type="EMBL" id="PZN71220.1"/>
    </source>
</evidence>
<dbReference type="EMBL" id="QJPH01000531">
    <property type="protein sequence ID" value="PZN71220.1"/>
    <property type="molecule type" value="Genomic_DNA"/>
</dbReference>
<evidence type="ECO:0000256" key="1">
    <source>
        <dbReference type="SAM" id="Phobius"/>
    </source>
</evidence>
<comment type="caution">
    <text evidence="2">The sequence shown here is derived from an EMBL/GenBank/DDBJ whole genome shotgun (WGS) entry which is preliminary data.</text>
</comment>
<evidence type="ECO:0000313" key="3">
    <source>
        <dbReference type="Proteomes" id="UP000249396"/>
    </source>
</evidence>
<gene>
    <name evidence="2" type="ORF">DM484_26810</name>
</gene>
<dbReference type="AlphaFoldDB" id="A0A2W4S637"/>
<name>A0A2W4S637_9GAMM</name>
<keyword evidence="1" id="KW-0812">Transmembrane</keyword>
<organism evidence="2 3">
    <name type="scientific">Candidatus Methylumidiphilus alinenensis</name>
    <dbReference type="NCBI Taxonomy" id="2202197"/>
    <lineage>
        <taxon>Bacteria</taxon>
        <taxon>Pseudomonadati</taxon>
        <taxon>Pseudomonadota</taxon>
        <taxon>Gammaproteobacteria</taxon>
        <taxon>Methylococcales</taxon>
        <taxon>Candidatus Methylumidiphilus</taxon>
    </lineage>
</organism>
<feature type="transmembrane region" description="Helical" evidence="1">
    <location>
        <begin position="254"/>
        <end position="277"/>
    </location>
</feature>
<keyword evidence="1" id="KW-0472">Membrane</keyword>